<feature type="compositionally biased region" description="Polar residues" evidence="2">
    <location>
        <begin position="193"/>
        <end position="213"/>
    </location>
</feature>
<dbReference type="AlphaFoldDB" id="A0AAD9NLS6"/>
<reference evidence="4" key="1">
    <citation type="journal article" date="2023" name="Mol. Biol. Evol.">
        <title>Third-Generation Sequencing Reveals the Adaptive Role of the Epigenome in Three Deep-Sea Polychaetes.</title>
        <authorList>
            <person name="Perez M."/>
            <person name="Aroh O."/>
            <person name="Sun Y."/>
            <person name="Lan Y."/>
            <person name="Juniper S.K."/>
            <person name="Young C.R."/>
            <person name="Angers B."/>
            <person name="Qian P.Y."/>
        </authorList>
    </citation>
    <scope>NUCLEOTIDE SEQUENCE</scope>
    <source>
        <strain evidence="4">R07B-5</strain>
    </source>
</reference>
<evidence type="ECO:0000256" key="2">
    <source>
        <dbReference type="SAM" id="MobiDB-lite"/>
    </source>
</evidence>
<feature type="domain" description="EF-hand" evidence="3">
    <location>
        <begin position="66"/>
        <end position="101"/>
    </location>
</feature>
<organism evidence="4 5">
    <name type="scientific">Ridgeia piscesae</name>
    <name type="common">Tubeworm</name>
    <dbReference type="NCBI Taxonomy" id="27915"/>
    <lineage>
        <taxon>Eukaryota</taxon>
        <taxon>Metazoa</taxon>
        <taxon>Spiralia</taxon>
        <taxon>Lophotrochozoa</taxon>
        <taxon>Annelida</taxon>
        <taxon>Polychaeta</taxon>
        <taxon>Sedentaria</taxon>
        <taxon>Canalipalpata</taxon>
        <taxon>Sabellida</taxon>
        <taxon>Siboglinidae</taxon>
        <taxon>Ridgeia</taxon>
    </lineage>
</organism>
<feature type="domain" description="EF-hand" evidence="3">
    <location>
        <begin position="29"/>
        <end position="64"/>
    </location>
</feature>
<protein>
    <recommendedName>
        <fullName evidence="3">EF-hand domain-containing protein</fullName>
    </recommendedName>
</protein>
<dbReference type="PROSITE" id="PS00018">
    <property type="entry name" value="EF_HAND_1"/>
    <property type="match status" value="1"/>
</dbReference>
<gene>
    <name evidence="4" type="ORF">NP493_1017g02049</name>
</gene>
<feature type="region of interest" description="Disordered" evidence="2">
    <location>
        <begin position="192"/>
        <end position="230"/>
    </location>
</feature>
<proteinExistence type="predicted"/>
<evidence type="ECO:0000256" key="1">
    <source>
        <dbReference type="ARBA" id="ARBA00022837"/>
    </source>
</evidence>
<dbReference type="Gene3D" id="1.10.238.10">
    <property type="entry name" value="EF-hand"/>
    <property type="match status" value="2"/>
</dbReference>
<dbReference type="EMBL" id="JAODUO010001016">
    <property type="protein sequence ID" value="KAK2171864.1"/>
    <property type="molecule type" value="Genomic_DNA"/>
</dbReference>
<comment type="caution">
    <text evidence="4">The sequence shown here is derived from an EMBL/GenBank/DDBJ whole genome shotgun (WGS) entry which is preliminary data.</text>
</comment>
<name>A0AAD9NLS6_RIDPI</name>
<dbReference type="InterPro" id="IPR011992">
    <property type="entry name" value="EF-hand-dom_pair"/>
</dbReference>
<dbReference type="Pfam" id="PF13499">
    <property type="entry name" value="EF-hand_7"/>
    <property type="match status" value="1"/>
</dbReference>
<evidence type="ECO:0000313" key="5">
    <source>
        <dbReference type="Proteomes" id="UP001209878"/>
    </source>
</evidence>
<sequence length="247" mass="28068">MLKSTKSGADDIIDMRELGECLKTLGFSPSREDIEFLKKHFDDNQDGELSIAELLENLDVLNYHFYYGKALMNAFRSIDRDGDGVIRFPEMLRVLMTNRTHPFPQKEARDLLTRLAHEFDSNFDGKFSYSEFVKIYMSDVLPFKQELGSGAMIELDDVEEEQSGDDGKPAVVKDASGRSAKKNWSVLKDKLRSSSLTTPGSSQIKKVSSTSNLLHPDAARKKRKDSEADDSGVMLYARRWRRKSWAP</sequence>
<dbReference type="InterPro" id="IPR002048">
    <property type="entry name" value="EF_hand_dom"/>
</dbReference>
<keyword evidence="1" id="KW-0106">Calcium</keyword>
<keyword evidence="5" id="KW-1185">Reference proteome</keyword>
<dbReference type="SUPFAM" id="SSF47473">
    <property type="entry name" value="EF-hand"/>
    <property type="match status" value="1"/>
</dbReference>
<dbReference type="PROSITE" id="PS50222">
    <property type="entry name" value="EF_HAND_2"/>
    <property type="match status" value="2"/>
</dbReference>
<evidence type="ECO:0000313" key="4">
    <source>
        <dbReference type="EMBL" id="KAK2171864.1"/>
    </source>
</evidence>
<dbReference type="InterPro" id="IPR018247">
    <property type="entry name" value="EF_Hand_1_Ca_BS"/>
</dbReference>
<dbReference type="Proteomes" id="UP001209878">
    <property type="component" value="Unassembled WGS sequence"/>
</dbReference>
<accession>A0AAD9NLS6</accession>
<dbReference type="GO" id="GO:0005509">
    <property type="term" value="F:calcium ion binding"/>
    <property type="evidence" value="ECO:0007669"/>
    <property type="project" value="InterPro"/>
</dbReference>
<evidence type="ECO:0000259" key="3">
    <source>
        <dbReference type="PROSITE" id="PS50222"/>
    </source>
</evidence>
<dbReference type="SMART" id="SM00054">
    <property type="entry name" value="EFh"/>
    <property type="match status" value="3"/>
</dbReference>